<dbReference type="RefSeq" id="WP_011937567.1">
    <property type="nucleotide sequence ID" value="NC_009483.1"/>
</dbReference>
<sequence length="97" mass="10870">MKFLSVRDLRGKSAEIWKELPAEREMIITSNGRPIAILAAISESNLEESLAAFRQARAVEAVASIQRWSADKGTDKITMDEIDKQIKAVRKKRASAR</sequence>
<evidence type="ECO:0000256" key="1">
    <source>
        <dbReference type="ARBA" id="ARBA00009981"/>
    </source>
</evidence>
<dbReference type="Proteomes" id="UP000006695">
    <property type="component" value="Chromosome"/>
</dbReference>
<comment type="similarity">
    <text evidence="1">Belongs to the phD/YefM antitoxin family.</text>
</comment>
<dbReference type="HOGENOM" id="CLU_181375_0_0_7"/>
<name>A5GC59_GEOUR</name>
<dbReference type="InterPro" id="IPR036165">
    <property type="entry name" value="YefM-like_sf"/>
</dbReference>
<accession>A5GC59</accession>
<evidence type="ECO:0000313" key="3">
    <source>
        <dbReference type="Proteomes" id="UP000006695"/>
    </source>
</evidence>
<dbReference type="STRING" id="351605.Gura_0630"/>
<proteinExistence type="inferred from homology"/>
<dbReference type="OrthoDB" id="1726349at2"/>
<evidence type="ECO:0000313" key="2">
    <source>
        <dbReference type="EMBL" id="ABQ24842.1"/>
    </source>
</evidence>
<dbReference type="KEGG" id="gur:Gura_0630"/>
<dbReference type="EMBL" id="CP000698">
    <property type="protein sequence ID" value="ABQ24842.1"/>
    <property type="molecule type" value="Genomic_DNA"/>
</dbReference>
<dbReference type="SUPFAM" id="SSF143120">
    <property type="entry name" value="YefM-like"/>
    <property type="match status" value="1"/>
</dbReference>
<keyword evidence="3" id="KW-1185">Reference proteome</keyword>
<dbReference type="AlphaFoldDB" id="A5GC59"/>
<organism evidence="2 3">
    <name type="scientific">Geotalea uraniireducens (strain Rf4)</name>
    <name type="common">Geobacter uraniireducens</name>
    <dbReference type="NCBI Taxonomy" id="351605"/>
    <lineage>
        <taxon>Bacteria</taxon>
        <taxon>Pseudomonadati</taxon>
        <taxon>Thermodesulfobacteriota</taxon>
        <taxon>Desulfuromonadia</taxon>
        <taxon>Geobacterales</taxon>
        <taxon>Geobacteraceae</taxon>
        <taxon>Geotalea</taxon>
    </lineage>
</organism>
<reference evidence="2 3" key="1">
    <citation type="submission" date="2007-05" db="EMBL/GenBank/DDBJ databases">
        <title>Complete sequence of Geobacter uraniireducens Rf4.</title>
        <authorList>
            <consortium name="US DOE Joint Genome Institute"/>
            <person name="Copeland A."/>
            <person name="Lucas S."/>
            <person name="Lapidus A."/>
            <person name="Barry K."/>
            <person name="Detter J.C."/>
            <person name="Glavina del Rio T."/>
            <person name="Hammon N."/>
            <person name="Israni S."/>
            <person name="Dalin E."/>
            <person name="Tice H."/>
            <person name="Pitluck S."/>
            <person name="Chertkov O."/>
            <person name="Brettin T."/>
            <person name="Bruce D."/>
            <person name="Han C."/>
            <person name="Schmutz J."/>
            <person name="Larimer F."/>
            <person name="Land M."/>
            <person name="Hauser L."/>
            <person name="Kyrpides N."/>
            <person name="Mikhailova N."/>
            <person name="Shelobolina E."/>
            <person name="Aklujkar M."/>
            <person name="Lovley D."/>
            <person name="Richardson P."/>
        </authorList>
    </citation>
    <scope>NUCLEOTIDE SEQUENCE [LARGE SCALE GENOMIC DNA]</scope>
    <source>
        <strain evidence="3">ATCC BAA-1134 / JCM 13001 / Rf4</strain>
    </source>
</reference>
<protein>
    <submittedName>
        <fullName evidence="2">Prevent-host-death family protein</fullName>
    </submittedName>
</protein>
<gene>
    <name evidence="2" type="ordered locus">Gura_0630</name>
</gene>